<dbReference type="Pfam" id="PF01568">
    <property type="entry name" value="Molydop_binding"/>
    <property type="match status" value="1"/>
</dbReference>
<keyword evidence="6" id="KW-0479">Metal-binding</keyword>
<evidence type="ECO:0000256" key="3">
    <source>
        <dbReference type="ARBA" id="ARBA00010312"/>
    </source>
</evidence>
<name>A0A7W4JR98_9PROT</name>
<reference evidence="12 13" key="1">
    <citation type="submission" date="2020-04" db="EMBL/GenBank/DDBJ databases">
        <title>Description of novel Gluconacetobacter.</title>
        <authorList>
            <person name="Sombolestani A."/>
        </authorList>
    </citation>
    <scope>NUCLEOTIDE SEQUENCE [LARGE SCALE GENOMIC DNA]</scope>
    <source>
        <strain evidence="12 13">LMG 21311</strain>
    </source>
</reference>
<dbReference type="InterPro" id="IPR006657">
    <property type="entry name" value="MoPterin_dinucl-bd_dom"/>
</dbReference>
<dbReference type="Pfam" id="PF00384">
    <property type="entry name" value="Molybdopterin"/>
    <property type="match status" value="1"/>
</dbReference>
<keyword evidence="5" id="KW-0500">Molybdenum</keyword>
<dbReference type="SUPFAM" id="SSF53706">
    <property type="entry name" value="Formate dehydrogenase/DMSO reductase, domains 1-3"/>
    <property type="match status" value="1"/>
</dbReference>
<dbReference type="GO" id="GO:0030151">
    <property type="term" value="F:molybdenum ion binding"/>
    <property type="evidence" value="ECO:0007669"/>
    <property type="project" value="InterPro"/>
</dbReference>
<evidence type="ECO:0000256" key="2">
    <source>
        <dbReference type="ARBA" id="ARBA00001966"/>
    </source>
</evidence>
<evidence type="ECO:0000259" key="10">
    <source>
        <dbReference type="Pfam" id="PF00384"/>
    </source>
</evidence>
<evidence type="ECO:0000259" key="11">
    <source>
        <dbReference type="Pfam" id="PF01568"/>
    </source>
</evidence>
<organism evidence="12 13">
    <name type="scientific">Gluconacetobacter azotocaptans</name>
    <dbReference type="NCBI Taxonomy" id="142834"/>
    <lineage>
        <taxon>Bacteria</taxon>
        <taxon>Pseudomonadati</taxon>
        <taxon>Pseudomonadota</taxon>
        <taxon>Alphaproteobacteria</taxon>
        <taxon>Acetobacterales</taxon>
        <taxon>Acetobacteraceae</taxon>
        <taxon>Gluconacetobacter</taxon>
    </lineage>
</organism>
<dbReference type="RefSeq" id="WP_183118619.1">
    <property type="nucleotide sequence ID" value="NZ_JABEQF010000003.1"/>
</dbReference>
<evidence type="ECO:0000256" key="8">
    <source>
        <dbReference type="ARBA" id="ARBA00023004"/>
    </source>
</evidence>
<evidence type="ECO:0000256" key="4">
    <source>
        <dbReference type="ARBA" id="ARBA00022485"/>
    </source>
</evidence>
<evidence type="ECO:0000256" key="7">
    <source>
        <dbReference type="ARBA" id="ARBA00023002"/>
    </source>
</evidence>
<gene>
    <name evidence="12" type="ORF">HLH34_05785</name>
</gene>
<dbReference type="CDD" id="cd02787">
    <property type="entry name" value="MopB_CT_ydeP"/>
    <property type="match status" value="1"/>
</dbReference>
<dbReference type="GO" id="GO:0043546">
    <property type="term" value="F:molybdopterin cofactor binding"/>
    <property type="evidence" value="ECO:0007669"/>
    <property type="project" value="InterPro"/>
</dbReference>
<feature type="domain" description="Molybdopterin oxidoreductase" evidence="10">
    <location>
        <begin position="110"/>
        <end position="404"/>
    </location>
</feature>
<dbReference type="CDD" id="cd02767">
    <property type="entry name" value="MopB_ydeP"/>
    <property type="match status" value="1"/>
</dbReference>
<dbReference type="PANTHER" id="PTHR43105">
    <property type="entry name" value="RESPIRATORY NITRATE REDUCTASE"/>
    <property type="match status" value="1"/>
</dbReference>
<comment type="caution">
    <text evidence="12">The sequence shown here is derived from an EMBL/GenBank/DDBJ whole genome shotgun (WGS) entry which is preliminary data.</text>
</comment>
<dbReference type="GO" id="GO:0016020">
    <property type="term" value="C:membrane"/>
    <property type="evidence" value="ECO:0007669"/>
    <property type="project" value="TreeGrafter"/>
</dbReference>
<evidence type="ECO:0000256" key="1">
    <source>
        <dbReference type="ARBA" id="ARBA00001942"/>
    </source>
</evidence>
<comment type="cofactor">
    <cofactor evidence="1">
        <name>Mo-bis(molybdopterin guanine dinucleotide)</name>
        <dbReference type="ChEBI" id="CHEBI:60539"/>
    </cofactor>
</comment>
<dbReference type="Gene3D" id="3.40.50.740">
    <property type="match status" value="1"/>
</dbReference>
<sequence>MSEQVKFRPYTHPAGGWGAAKATAKVLLEQSVVTTGSRALLSMNHPDGFKCPSCAWPNPDREKTLEFCENGAKALAVEATKRRIGREFFAAHTVTELMGRSDYWLEEQGRLTEPMRYDAATDHYVPCSWDAAFTLIGNTLRALDHPDQAEFYTSGRTSNEAAFLYSVFVREFGTNNFPDCSNMCHEPSSRGLPPSIGIGKGTVVIGDFASTEAIFIIGQNTGTNSPRMMTELVHARKRGVPIVVINPMPERALMRFTEPQDPVKMATFGSTEIASEFCQVRIGGDIAVIKGMIKTLLELDDAARASGAPRVLDADFIAIHTHGFDVVAQDARATDWADIVAVSGLEEAQIRRIAAIYARANASIICYGMGITQHQQGARAIQQIANLLMMKGNFGKKGGGLCPVRGHSNVQGDRTVGIDEKPTAAYLARLQAAFGFTPPTEHGHHVVESVKAMIDGRARVFIGMGGNFIHAIPDTPIGYRAMAGLDLTVGIATKLNRGHLVHGRQALILPVIARSEIDTQASGPQFVTIEDAMSNVGASRGVLEPASPHLLSEVEIVCRMAKATLPDSVVPWGTYIDDYNLIRDKIAEVYPDFAGFNERIREPKGFHLYNPPRHREWRTPTGKANFLPFAGLAMDPPVADPAMLRLATVRSHDQYNTTIYSNTDRYRGVYDTRMVLLMNADDMRDRAIAPETRVVVETLSDDGVVRRVADLCALPYSLPRGAVAGYYPELNPLLPLDHFDEISGTPAAKSIPVRVMAMAPASEPVPA</sequence>
<feature type="domain" description="Molybdopterin dinucleotide-binding" evidence="11">
    <location>
        <begin position="644"/>
        <end position="751"/>
    </location>
</feature>
<comment type="similarity">
    <text evidence="3">Belongs to the prokaryotic molybdopterin-containing oxidoreductase family.</text>
</comment>
<dbReference type="Proteomes" id="UP000555756">
    <property type="component" value="Unassembled WGS sequence"/>
</dbReference>
<dbReference type="InterPro" id="IPR041953">
    <property type="entry name" value="YdeP_MopB"/>
</dbReference>
<evidence type="ECO:0000313" key="13">
    <source>
        <dbReference type="Proteomes" id="UP000555756"/>
    </source>
</evidence>
<dbReference type="NCBIfam" id="TIGR01701">
    <property type="entry name" value="Fdhalpha-like"/>
    <property type="match status" value="1"/>
</dbReference>
<keyword evidence="13" id="KW-1185">Reference proteome</keyword>
<dbReference type="InterPro" id="IPR006656">
    <property type="entry name" value="Mopterin_OxRdtase"/>
</dbReference>
<accession>A0A7W4JR98</accession>
<dbReference type="GO" id="GO:0051539">
    <property type="term" value="F:4 iron, 4 sulfur cluster binding"/>
    <property type="evidence" value="ECO:0007669"/>
    <property type="project" value="UniProtKB-KW"/>
</dbReference>
<comment type="cofactor">
    <cofactor evidence="2">
        <name>[4Fe-4S] cluster</name>
        <dbReference type="ChEBI" id="CHEBI:49883"/>
    </cofactor>
</comment>
<dbReference type="InterPro" id="IPR009010">
    <property type="entry name" value="Asp_de-COase-like_dom_sf"/>
</dbReference>
<dbReference type="EMBL" id="JABEQF010000003">
    <property type="protein sequence ID" value="MBB2189474.1"/>
    <property type="molecule type" value="Genomic_DNA"/>
</dbReference>
<dbReference type="InterPro" id="IPR037951">
    <property type="entry name" value="MopB_CT_YdeP"/>
</dbReference>
<dbReference type="AlphaFoldDB" id="A0A7W4JR98"/>
<evidence type="ECO:0000256" key="5">
    <source>
        <dbReference type="ARBA" id="ARBA00022505"/>
    </source>
</evidence>
<protein>
    <submittedName>
        <fullName evidence="12">FdhF/YdeP family oxidoreductase</fullName>
    </submittedName>
</protein>
<dbReference type="Gene3D" id="3.40.228.10">
    <property type="entry name" value="Dimethylsulfoxide Reductase, domain 2"/>
    <property type="match status" value="1"/>
</dbReference>
<dbReference type="SUPFAM" id="SSF50692">
    <property type="entry name" value="ADC-like"/>
    <property type="match status" value="1"/>
</dbReference>
<keyword evidence="7" id="KW-0560">Oxidoreductase</keyword>
<dbReference type="PIRSF" id="PIRSF000144">
    <property type="entry name" value="CbbBc"/>
    <property type="match status" value="1"/>
</dbReference>
<keyword evidence="4" id="KW-0004">4Fe-4S</keyword>
<dbReference type="GO" id="GO:1990204">
    <property type="term" value="C:oxidoreductase complex"/>
    <property type="evidence" value="ECO:0007669"/>
    <property type="project" value="UniProtKB-ARBA"/>
</dbReference>
<keyword evidence="9" id="KW-0411">Iron-sulfur</keyword>
<dbReference type="InterPro" id="IPR010046">
    <property type="entry name" value="Mopterin_OxRdtse_a_bac"/>
</dbReference>
<proteinExistence type="inferred from homology"/>
<dbReference type="GO" id="GO:0045333">
    <property type="term" value="P:cellular respiration"/>
    <property type="evidence" value="ECO:0007669"/>
    <property type="project" value="UniProtKB-ARBA"/>
</dbReference>
<dbReference type="GO" id="GO:0008863">
    <property type="term" value="F:formate dehydrogenase (NAD+) activity"/>
    <property type="evidence" value="ECO:0007669"/>
    <property type="project" value="InterPro"/>
</dbReference>
<dbReference type="InterPro" id="IPR050123">
    <property type="entry name" value="Prok_molybdopt-oxidoreductase"/>
</dbReference>
<evidence type="ECO:0000313" key="12">
    <source>
        <dbReference type="EMBL" id="MBB2189474.1"/>
    </source>
</evidence>
<dbReference type="PANTHER" id="PTHR43105:SF4">
    <property type="entry name" value="PROTEIN YDEP"/>
    <property type="match status" value="1"/>
</dbReference>
<evidence type="ECO:0000256" key="6">
    <source>
        <dbReference type="ARBA" id="ARBA00022723"/>
    </source>
</evidence>
<keyword evidence="8" id="KW-0408">Iron</keyword>
<evidence type="ECO:0000256" key="9">
    <source>
        <dbReference type="ARBA" id="ARBA00023014"/>
    </source>
</evidence>